<evidence type="ECO:0000256" key="5">
    <source>
        <dbReference type="ARBA" id="ARBA00022840"/>
    </source>
</evidence>
<dbReference type="EMBL" id="JAYGHX010000012">
    <property type="protein sequence ID" value="MEA5392528.1"/>
    <property type="molecule type" value="Genomic_DNA"/>
</dbReference>
<dbReference type="EC" id="6.3.1.2" evidence="12"/>
<comment type="cofactor">
    <cofactor evidence="1">
        <name>Mg(2+)</name>
        <dbReference type="ChEBI" id="CHEBI:18420"/>
    </cofactor>
</comment>
<dbReference type="SMART" id="SM01230">
    <property type="entry name" value="Gln-synt_C"/>
    <property type="match status" value="1"/>
</dbReference>
<evidence type="ECO:0000313" key="13">
    <source>
        <dbReference type="Proteomes" id="UP001304461"/>
    </source>
</evidence>
<dbReference type="InterPro" id="IPR014746">
    <property type="entry name" value="Gln_synth/guanido_kin_cat_dom"/>
</dbReference>
<dbReference type="PROSITE" id="PS00181">
    <property type="entry name" value="GLNA_ATP"/>
    <property type="match status" value="1"/>
</dbReference>
<dbReference type="SUPFAM" id="SSF54368">
    <property type="entry name" value="Glutamine synthetase, N-terminal domain"/>
    <property type="match status" value="1"/>
</dbReference>
<dbReference type="InterPro" id="IPR017536">
    <property type="entry name" value="Glutamine_synthetase_typeIII"/>
</dbReference>
<keyword evidence="6" id="KW-0460">Magnesium</keyword>
<evidence type="ECO:0000256" key="9">
    <source>
        <dbReference type="RuleBase" id="RU000384"/>
    </source>
</evidence>
<dbReference type="RefSeq" id="WP_323306473.1">
    <property type="nucleotide sequence ID" value="NZ_JAYGHX010000012.1"/>
</dbReference>
<keyword evidence="4" id="KW-0547">Nucleotide-binding</keyword>
<dbReference type="SUPFAM" id="SSF55931">
    <property type="entry name" value="Glutamine synthetase/guanido kinase"/>
    <property type="match status" value="1"/>
</dbReference>
<evidence type="ECO:0000259" key="11">
    <source>
        <dbReference type="PROSITE" id="PS51987"/>
    </source>
</evidence>
<evidence type="ECO:0000256" key="2">
    <source>
        <dbReference type="ARBA" id="ARBA00009897"/>
    </source>
</evidence>
<keyword evidence="5" id="KW-0067">ATP-binding</keyword>
<keyword evidence="3 12" id="KW-0436">Ligase</keyword>
<dbReference type="InterPro" id="IPR008147">
    <property type="entry name" value="Gln_synt_N"/>
</dbReference>
<evidence type="ECO:0000259" key="10">
    <source>
        <dbReference type="PROSITE" id="PS51986"/>
    </source>
</evidence>
<comment type="caution">
    <text evidence="12">The sequence shown here is derived from an EMBL/GenBank/DDBJ whole genome shotgun (WGS) entry which is preliminary data.</text>
</comment>
<evidence type="ECO:0000256" key="6">
    <source>
        <dbReference type="ARBA" id="ARBA00022842"/>
    </source>
</evidence>
<dbReference type="PANTHER" id="PTHR43785">
    <property type="entry name" value="GAMMA-GLUTAMYLPUTRESCINE SYNTHETASE"/>
    <property type="match status" value="1"/>
</dbReference>
<gene>
    <name evidence="12" type="primary">glnT</name>
    <name evidence="12" type="ORF">VB738_14790</name>
</gene>
<comment type="similarity">
    <text evidence="2 8 9">Belongs to the glutamine synthetase family.</text>
</comment>
<comment type="function">
    <text evidence="7">Involved in nitrogen metabolism via ammonium assimilation. Catalyzes the ATP-dependent biosynthesis of glutamine from glutamate and ammonia.</text>
</comment>
<evidence type="ECO:0000256" key="8">
    <source>
        <dbReference type="PROSITE-ProRule" id="PRU01330"/>
    </source>
</evidence>
<accession>A0ABU5RXN5</accession>
<dbReference type="Proteomes" id="UP001304461">
    <property type="component" value="Unassembled WGS sequence"/>
</dbReference>
<dbReference type="InterPro" id="IPR008146">
    <property type="entry name" value="Gln_synth_cat_dom"/>
</dbReference>
<feature type="domain" description="GS beta-grasp" evidence="10">
    <location>
        <begin position="11"/>
        <end position="93"/>
    </location>
</feature>
<dbReference type="PANTHER" id="PTHR43785:SF12">
    <property type="entry name" value="TYPE-1 GLUTAMINE SYNTHETASE 2"/>
    <property type="match status" value="1"/>
</dbReference>
<evidence type="ECO:0000256" key="4">
    <source>
        <dbReference type="ARBA" id="ARBA00022741"/>
    </source>
</evidence>
<organism evidence="12 13">
    <name type="scientific">Cyanobium gracile UHCC 0139</name>
    <dbReference type="NCBI Taxonomy" id="3110308"/>
    <lineage>
        <taxon>Bacteria</taxon>
        <taxon>Bacillati</taxon>
        <taxon>Cyanobacteriota</taxon>
        <taxon>Cyanophyceae</taxon>
        <taxon>Synechococcales</taxon>
        <taxon>Prochlorococcaceae</taxon>
        <taxon>Cyanobium</taxon>
    </lineage>
</organism>
<feature type="domain" description="GS catalytic" evidence="11">
    <location>
        <begin position="99"/>
        <end position="415"/>
    </location>
</feature>
<proteinExistence type="inferred from homology"/>
<keyword evidence="13" id="KW-1185">Reference proteome</keyword>
<protein>
    <submittedName>
        <fullName evidence="12">Type III glutamate--ammonia ligase</fullName>
        <ecNumber evidence="12">6.3.1.2</ecNumber>
    </submittedName>
</protein>
<evidence type="ECO:0000313" key="12">
    <source>
        <dbReference type="EMBL" id="MEA5392528.1"/>
    </source>
</evidence>
<dbReference type="Pfam" id="PF00120">
    <property type="entry name" value="Gln-synt_C"/>
    <property type="match status" value="1"/>
</dbReference>
<dbReference type="GO" id="GO:0004356">
    <property type="term" value="F:glutamine synthetase activity"/>
    <property type="evidence" value="ECO:0007669"/>
    <property type="project" value="UniProtKB-EC"/>
</dbReference>
<evidence type="ECO:0000256" key="3">
    <source>
        <dbReference type="ARBA" id="ARBA00022598"/>
    </source>
</evidence>
<name>A0ABU5RXN5_9CYAN</name>
<dbReference type="InterPro" id="IPR027303">
    <property type="entry name" value="Gln_synth_gly_rich_site"/>
</dbReference>
<evidence type="ECO:0000256" key="7">
    <source>
        <dbReference type="ARBA" id="ARBA00045640"/>
    </source>
</evidence>
<reference evidence="12 13" key="1">
    <citation type="submission" date="2023-12" db="EMBL/GenBank/DDBJ databases">
        <title>Baltic Sea Cyanobacteria.</title>
        <authorList>
            <person name="Delbaje E."/>
            <person name="Fewer D.P."/>
            <person name="Shishido T.K."/>
        </authorList>
    </citation>
    <scope>NUCLEOTIDE SEQUENCE [LARGE SCALE GENOMIC DNA]</scope>
    <source>
        <strain evidence="12 13">UHCC 0139</strain>
    </source>
</reference>
<dbReference type="PROSITE" id="PS51986">
    <property type="entry name" value="GS_BETA_GRASP"/>
    <property type="match status" value="1"/>
</dbReference>
<dbReference type="InterPro" id="IPR036651">
    <property type="entry name" value="Gln_synt_N_sf"/>
</dbReference>
<dbReference type="NCBIfam" id="TIGR03105">
    <property type="entry name" value="gln_synth_III"/>
    <property type="match status" value="1"/>
</dbReference>
<dbReference type="Gene3D" id="3.10.20.70">
    <property type="entry name" value="Glutamine synthetase, N-terminal domain"/>
    <property type="match status" value="1"/>
</dbReference>
<dbReference type="Gene3D" id="3.30.590.10">
    <property type="entry name" value="Glutamine synthetase/guanido kinase, catalytic domain"/>
    <property type="match status" value="1"/>
</dbReference>
<sequence>MTDLARFAATHGIRHFLFSFCDLFGVQRAKLVPAAAAAELARSGAGFAGFAAWLDMTPADPDVLAIPDPSSLMVLPWQRDVAWVATDLQVEGQVLEQSPRWVLQRQIARAAALGLQFRSGVEAEFFLMDPERDAIADGLDRQSKPCYDQLALMRHYPLISELLDGMESLGWGPYQADHEDANGQFELNWTYAESLLTADRHAFFRVMAAALAERHGVRVSFQPKPIPALTGNGAHLHASLWDEGGRNVFHDPAGEKGLSEVAYRFLAGLLAHAPALCALTNPVAGSYRRLARSVTSSGATWSPSWISYGGNNRTHMVRIPDDQRIELRLGDGAANPYLLQAAVLAAGLDGIERRLEPGPRSDLNTYVEAPAGAASLPTCHADALEAFRHDAPLRESLGEAFCTAYEALVAQRNDE</sequence>
<evidence type="ECO:0000256" key="1">
    <source>
        <dbReference type="ARBA" id="ARBA00001946"/>
    </source>
</evidence>
<dbReference type="PROSITE" id="PS51987">
    <property type="entry name" value="GS_CATALYTIC"/>
    <property type="match status" value="1"/>
</dbReference>